<dbReference type="OrthoDB" id="433681at2"/>
<evidence type="ECO:0000259" key="3">
    <source>
        <dbReference type="Pfam" id="PF13439"/>
    </source>
</evidence>
<dbReference type="InterPro" id="IPR001296">
    <property type="entry name" value="Glyco_trans_1"/>
</dbReference>
<feature type="domain" description="Glycosyl transferase family 1" evidence="2">
    <location>
        <begin position="196"/>
        <end position="333"/>
    </location>
</feature>
<dbReference type="PANTHER" id="PTHR46401:SF2">
    <property type="entry name" value="GLYCOSYLTRANSFERASE WBBK-RELATED"/>
    <property type="match status" value="1"/>
</dbReference>
<evidence type="ECO:0000259" key="2">
    <source>
        <dbReference type="Pfam" id="PF00534"/>
    </source>
</evidence>
<evidence type="ECO:0000313" key="5">
    <source>
        <dbReference type="Proteomes" id="UP000272778"/>
    </source>
</evidence>
<dbReference type="PANTHER" id="PTHR46401">
    <property type="entry name" value="GLYCOSYLTRANSFERASE WBBK-RELATED"/>
    <property type="match status" value="1"/>
</dbReference>
<proteinExistence type="predicted"/>
<gene>
    <name evidence="4" type="ORF">D1Y85_22195</name>
</gene>
<accession>A0A3N6PRX4</accession>
<sequence length="366" mass="39937">MRLLLVGNYPADGQKSMLAYAQMLLRGLRAAGVEVELTAPRAVLLPKGLMPAGLAKWIAYIDKFIIFPVYLVLAARRFDRTHVCDHSNGMYLLWLPRTRSSVTCHDVIAIQAARGLVTGWHTGFTGKVLQALNLRGVARARRIVCVSDLTRMQLLDLRHDLAARTTVIRHALHADFRIDRAWREVLAANGLGALADAPFFLHVGSDHPRKNRVAVARIFAALLRARRFANARLVFVGPPPDAPTREVIAESGFAARVRTVEDASHVLLVALYSGAQALIFPSLNEGFGWPIVEAQACGCPVFASNRAPFPEVGADAAVYFDPGDYAAAATTIETADFEAMRLAGFDNAARFSTDEMIRKLIAVVGS</sequence>
<evidence type="ECO:0000256" key="1">
    <source>
        <dbReference type="ARBA" id="ARBA00022679"/>
    </source>
</evidence>
<protein>
    <submittedName>
        <fullName evidence="4">Glycosyltransferase family 1 protein</fullName>
    </submittedName>
</protein>
<comment type="caution">
    <text evidence="4">The sequence shown here is derived from an EMBL/GenBank/DDBJ whole genome shotgun (WGS) entry which is preliminary data.</text>
</comment>
<keyword evidence="1 4" id="KW-0808">Transferase</keyword>
<dbReference type="Proteomes" id="UP000272778">
    <property type="component" value="Unassembled WGS sequence"/>
</dbReference>
<evidence type="ECO:0000313" key="4">
    <source>
        <dbReference type="EMBL" id="RQH02196.1"/>
    </source>
</evidence>
<organism evidence="4 5">
    <name type="scientific">Paraburkholderia dinghuensis</name>
    <dbReference type="NCBI Taxonomy" id="2305225"/>
    <lineage>
        <taxon>Bacteria</taxon>
        <taxon>Pseudomonadati</taxon>
        <taxon>Pseudomonadota</taxon>
        <taxon>Betaproteobacteria</taxon>
        <taxon>Burkholderiales</taxon>
        <taxon>Burkholderiaceae</taxon>
        <taxon>Paraburkholderia</taxon>
    </lineage>
</organism>
<dbReference type="Gene3D" id="3.40.50.2000">
    <property type="entry name" value="Glycogen Phosphorylase B"/>
    <property type="match status" value="2"/>
</dbReference>
<dbReference type="CDD" id="cd03809">
    <property type="entry name" value="GT4_MtfB-like"/>
    <property type="match status" value="1"/>
</dbReference>
<reference evidence="4 5" key="1">
    <citation type="submission" date="2018-11" db="EMBL/GenBank/DDBJ databases">
        <title>Paraburkholderia sp. DHOA04, isolated from soil.</title>
        <authorList>
            <person name="Gao Z.-H."/>
            <person name="Qiu L.-H."/>
            <person name="Fu J.-C."/>
        </authorList>
    </citation>
    <scope>NUCLEOTIDE SEQUENCE [LARGE SCALE GENOMIC DNA]</scope>
    <source>
        <strain evidence="4 5">DHOA04</strain>
    </source>
</reference>
<dbReference type="InterPro" id="IPR028098">
    <property type="entry name" value="Glyco_trans_4-like_N"/>
</dbReference>
<dbReference type="GO" id="GO:0016757">
    <property type="term" value="F:glycosyltransferase activity"/>
    <property type="evidence" value="ECO:0007669"/>
    <property type="project" value="InterPro"/>
</dbReference>
<dbReference type="RefSeq" id="WP_124153230.1">
    <property type="nucleotide sequence ID" value="NZ_RQIS01000019.1"/>
</dbReference>
<dbReference type="GO" id="GO:0009103">
    <property type="term" value="P:lipopolysaccharide biosynthetic process"/>
    <property type="evidence" value="ECO:0007669"/>
    <property type="project" value="TreeGrafter"/>
</dbReference>
<dbReference type="Pfam" id="PF00534">
    <property type="entry name" value="Glycos_transf_1"/>
    <property type="match status" value="1"/>
</dbReference>
<dbReference type="AlphaFoldDB" id="A0A3N6PRX4"/>
<feature type="domain" description="Glycosyltransferase subfamily 4-like N-terminal" evidence="3">
    <location>
        <begin position="20"/>
        <end position="170"/>
    </location>
</feature>
<keyword evidence="5" id="KW-1185">Reference proteome</keyword>
<dbReference type="SUPFAM" id="SSF53756">
    <property type="entry name" value="UDP-Glycosyltransferase/glycogen phosphorylase"/>
    <property type="match status" value="1"/>
</dbReference>
<dbReference type="EMBL" id="RQIS01000019">
    <property type="protein sequence ID" value="RQH02196.1"/>
    <property type="molecule type" value="Genomic_DNA"/>
</dbReference>
<name>A0A3N6PRX4_9BURK</name>
<dbReference type="Pfam" id="PF13439">
    <property type="entry name" value="Glyco_transf_4"/>
    <property type="match status" value="1"/>
</dbReference>